<keyword evidence="2" id="KW-1185">Reference proteome</keyword>
<dbReference type="Proteomes" id="UP001060215">
    <property type="component" value="Chromosome 5"/>
</dbReference>
<sequence length="117" mass="12595">MYSARRLMIVVRKALASERELVLALLDPDAVVDTGPTARRFSSKGKKSDFDPVISALLDPIIQICEQAAEAHKSKGLHFYGLFGMVTSFHFYGLFGRSTTVSDIETATGATGGVSKG</sequence>
<dbReference type="EMBL" id="CM045762">
    <property type="protein sequence ID" value="KAI8012098.1"/>
    <property type="molecule type" value="Genomic_DNA"/>
</dbReference>
<evidence type="ECO:0000313" key="2">
    <source>
        <dbReference type="Proteomes" id="UP001060215"/>
    </source>
</evidence>
<reference evidence="1 2" key="1">
    <citation type="journal article" date="2022" name="Plant J.">
        <title>Chromosome-level genome of Camellia lanceoleosa provides a valuable resource for understanding genome evolution and self-incompatibility.</title>
        <authorList>
            <person name="Gong W."/>
            <person name="Xiao S."/>
            <person name="Wang L."/>
            <person name="Liao Z."/>
            <person name="Chang Y."/>
            <person name="Mo W."/>
            <person name="Hu G."/>
            <person name="Li W."/>
            <person name="Zhao G."/>
            <person name="Zhu H."/>
            <person name="Hu X."/>
            <person name="Ji K."/>
            <person name="Xiang X."/>
            <person name="Song Q."/>
            <person name="Yuan D."/>
            <person name="Jin S."/>
            <person name="Zhang L."/>
        </authorList>
    </citation>
    <scope>NUCLEOTIDE SEQUENCE [LARGE SCALE GENOMIC DNA]</scope>
    <source>
        <strain evidence="1">SQ_2022a</strain>
    </source>
</reference>
<evidence type="ECO:0000313" key="1">
    <source>
        <dbReference type="EMBL" id="KAI8012098.1"/>
    </source>
</evidence>
<proteinExistence type="predicted"/>
<comment type="caution">
    <text evidence="1">The sequence shown here is derived from an EMBL/GenBank/DDBJ whole genome shotgun (WGS) entry which is preliminary data.</text>
</comment>
<organism evidence="1 2">
    <name type="scientific">Camellia lanceoleosa</name>
    <dbReference type="NCBI Taxonomy" id="1840588"/>
    <lineage>
        <taxon>Eukaryota</taxon>
        <taxon>Viridiplantae</taxon>
        <taxon>Streptophyta</taxon>
        <taxon>Embryophyta</taxon>
        <taxon>Tracheophyta</taxon>
        <taxon>Spermatophyta</taxon>
        <taxon>Magnoliopsida</taxon>
        <taxon>eudicotyledons</taxon>
        <taxon>Gunneridae</taxon>
        <taxon>Pentapetalae</taxon>
        <taxon>asterids</taxon>
        <taxon>Ericales</taxon>
        <taxon>Theaceae</taxon>
        <taxon>Camellia</taxon>
    </lineage>
</organism>
<protein>
    <submittedName>
        <fullName evidence="1">Uncharacterized protein</fullName>
    </submittedName>
</protein>
<gene>
    <name evidence="1" type="ORF">LOK49_LG06G02512</name>
</gene>
<accession>A0ACC0HGQ0</accession>
<name>A0ACC0HGQ0_9ERIC</name>